<evidence type="ECO:0000313" key="1">
    <source>
        <dbReference type="EMBL" id="RTQ48845.1"/>
    </source>
</evidence>
<sequence>MKRTSWYSLLLAAGLLAACDQPEEGLIVCETEAPVSSVTEFHRVFAPPTQVFEASSSRSTAVQLTDGSRLTVPAGAFARLDGTPVSGSVELRVQALTRPVDMLLGGLPSMTNARPLETAGQLHLSAWLPGSAVPLRLRPGHSIAVDMPQAPTAPASNLMQWKGVPVTSSTLTFTEDTVRVHFDATSSRFRTRVYTDSLGWFNLGRYWTSAPADTTLLRVDVGGDAAARVYLLPTQRSGVFLMRWNSQTRLMELYGVPAGTELKIIVLRAQAGQVLVGAERVTLRSGTIYRPALQAMNAQPAADFIRQF</sequence>
<dbReference type="PROSITE" id="PS51257">
    <property type="entry name" value="PROKAR_LIPOPROTEIN"/>
    <property type="match status" value="1"/>
</dbReference>
<keyword evidence="2" id="KW-1185">Reference proteome</keyword>
<name>A0A3S0JDA3_9BACT</name>
<comment type="caution">
    <text evidence="1">The sequence shown here is derived from an EMBL/GenBank/DDBJ whole genome shotgun (WGS) entry which is preliminary data.</text>
</comment>
<organism evidence="1 2">
    <name type="scientific">Hymenobacter gummosus</name>
    <dbReference type="NCBI Taxonomy" id="1776032"/>
    <lineage>
        <taxon>Bacteria</taxon>
        <taxon>Pseudomonadati</taxon>
        <taxon>Bacteroidota</taxon>
        <taxon>Cytophagia</taxon>
        <taxon>Cytophagales</taxon>
        <taxon>Hymenobacteraceae</taxon>
        <taxon>Hymenobacter</taxon>
    </lineage>
</organism>
<dbReference type="OrthoDB" id="1488726at2"/>
<accession>A0A3S0JDA3</accession>
<dbReference type="RefSeq" id="WP_126693922.1">
    <property type="nucleotide sequence ID" value="NZ_RXOF01000008.1"/>
</dbReference>
<dbReference type="EMBL" id="RXOF01000008">
    <property type="protein sequence ID" value="RTQ48845.1"/>
    <property type="molecule type" value="Genomic_DNA"/>
</dbReference>
<proteinExistence type="predicted"/>
<protein>
    <submittedName>
        <fullName evidence="1">Uncharacterized protein</fullName>
    </submittedName>
</protein>
<dbReference type="AlphaFoldDB" id="A0A3S0JDA3"/>
<gene>
    <name evidence="1" type="ORF">EJV47_14700</name>
</gene>
<reference evidence="1 2" key="1">
    <citation type="submission" date="2018-12" db="EMBL/GenBank/DDBJ databases">
        <title>Hymenobacter gummosus sp. nov., isolated from a spring.</title>
        <authorList>
            <person name="Nie L."/>
        </authorList>
    </citation>
    <scope>NUCLEOTIDE SEQUENCE [LARGE SCALE GENOMIC DNA]</scope>
    <source>
        <strain evidence="1 2">KCTC 52166</strain>
    </source>
</reference>
<dbReference type="Proteomes" id="UP000282184">
    <property type="component" value="Unassembled WGS sequence"/>
</dbReference>
<evidence type="ECO:0000313" key="2">
    <source>
        <dbReference type="Proteomes" id="UP000282184"/>
    </source>
</evidence>